<dbReference type="InterPro" id="IPR015943">
    <property type="entry name" value="WD40/YVTN_repeat-like_dom_sf"/>
</dbReference>
<sequence length="402" mass="42138">MLPRLFFVAAVAAAASCNKHKNNNNNDTTGSGSMSKPADSAQTQGPAKLIVNTPGKIAIVDFDGSKFVTKGNATATGNPTWAAFAPPNLLYAVDENGDTTSLLKLDLEKNTINPVSTAKGSTGVVHLELTKDKSRMVGAGYGSGNIDIFDTSGGGLKFSKAIASNDTVGPNKERQAKPHPHQSLLDPSGRYVAVMDLGTDNVLILNTQKDFEIVNHVPVKPGGCGPRHGAFFPAGASKAEYFIVLCEIKNLVVVYSVKYTDDKGIELEPVQTVSTFKSEADAPAKAAAGEVVLAPDNQSLYVSNRLTGGETDSIAHFRLLRKDGTLKVQFVGLTSTGGKLPRMFSASADGKYLFVGNQDGALGLVALKRGADGALAEKPVASIEMSQFPGQLAGPSFVLQIA</sequence>
<dbReference type="RefSeq" id="XP_040682285.1">
    <property type="nucleotide sequence ID" value="XM_040819020.1"/>
</dbReference>
<comment type="similarity">
    <text evidence="1">Belongs to the cycloisomerase 2 family.</text>
</comment>
<gene>
    <name evidence="4" type="ORF">MAM_00221</name>
</gene>
<dbReference type="SUPFAM" id="SSF51004">
    <property type="entry name" value="C-terminal (heme d1) domain of cytochrome cd1-nitrite reductase"/>
    <property type="match status" value="1"/>
</dbReference>
<dbReference type="InterPro" id="IPR011048">
    <property type="entry name" value="Haem_d1_sf"/>
</dbReference>
<feature type="chain" id="PRO_5002081909" evidence="3">
    <location>
        <begin position="18"/>
        <end position="402"/>
    </location>
</feature>
<dbReference type="OrthoDB" id="9972196at2759"/>
<dbReference type="PROSITE" id="PS51257">
    <property type="entry name" value="PROKAR_LIPOPROTEIN"/>
    <property type="match status" value="1"/>
</dbReference>
<dbReference type="GeneID" id="63734676"/>
<dbReference type="InterPro" id="IPR019405">
    <property type="entry name" value="Lactonase_7-beta_prop"/>
</dbReference>
<feature type="compositionally biased region" description="Polar residues" evidence="2">
    <location>
        <begin position="27"/>
        <end position="44"/>
    </location>
</feature>
<dbReference type="PANTHER" id="PTHR30344">
    <property type="entry name" value="6-PHOSPHOGLUCONOLACTONASE-RELATED"/>
    <property type="match status" value="1"/>
</dbReference>
<evidence type="ECO:0000256" key="1">
    <source>
        <dbReference type="ARBA" id="ARBA00005564"/>
    </source>
</evidence>
<keyword evidence="5" id="KW-1185">Reference proteome</keyword>
<protein>
    <submittedName>
        <fullName evidence="4">Carboxy-cis,cis-muconate cyclase</fullName>
    </submittedName>
</protein>
<name>A0A0B2X6X3_METAS</name>
<dbReference type="EMBL" id="AZHE01000001">
    <property type="protein sequence ID" value="KHO01220.1"/>
    <property type="molecule type" value="Genomic_DNA"/>
</dbReference>
<organism evidence="4 5">
    <name type="scientific">Metarhizium album (strain ARSEF 1941)</name>
    <dbReference type="NCBI Taxonomy" id="1081103"/>
    <lineage>
        <taxon>Eukaryota</taxon>
        <taxon>Fungi</taxon>
        <taxon>Dikarya</taxon>
        <taxon>Ascomycota</taxon>
        <taxon>Pezizomycotina</taxon>
        <taxon>Sordariomycetes</taxon>
        <taxon>Hypocreomycetidae</taxon>
        <taxon>Hypocreales</taxon>
        <taxon>Clavicipitaceae</taxon>
        <taxon>Metarhizium</taxon>
    </lineage>
</organism>
<comment type="caution">
    <text evidence="4">The sequence shown here is derived from an EMBL/GenBank/DDBJ whole genome shotgun (WGS) entry which is preliminary data.</text>
</comment>
<evidence type="ECO:0000313" key="4">
    <source>
        <dbReference type="EMBL" id="KHO01220.1"/>
    </source>
</evidence>
<reference evidence="4 5" key="1">
    <citation type="journal article" date="2014" name="Proc. Natl. Acad. Sci. U.S.A.">
        <title>Trajectory and genomic determinants of fungal-pathogen speciation and host adaptation.</title>
        <authorList>
            <person name="Hu X."/>
            <person name="Xiao G."/>
            <person name="Zheng P."/>
            <person name="Shang Y."/>
            <person name="Su Y."/>
            <person name="Zhang X."/>
            <person name="Liu X."/>
            <person name="Zhan S."/>
            <person name="St Leger R.J."/>
            <person name="Wang C."/>
        </authorList>
    </citation>
    <scope>NUCLEOTIDE SEQUENCE [LARGE SCALE GENOMIC DNA]</scope>
    <source>
        <strain evidence="4 5">ARSEF 1941</strain>
    </source>
</reference>
<dbReference type="PANTHER" id="PTHR30344:SF1">
    <property type="entry name" value="6-PHOSPHOGLUCONOLACTONASE"/>
    <property type="match status" value="1"/>
</dbReference>
<dbReference type="AlphaFoldDB" id="A0A0B2X6X3"/>
<dbReference type="Proteomes" id="UP000030816">
    <property type="component" value="Unassembled WGS sequence"/>
</dbReference>
<feature type="signal peptide" evidence="3">
    <location>
        <begin position="1"/>
        <end position="17"/>
    </location>
</feature>
<dbReference type="STRING" id="1081103.A0A0B2X6X3"/>
<dbReference type="GO" id="GO:0017057">
    <property type="term" value="F:6-phosphogluconolactonase activity"/>
    <property type="evidence" value="ECO:0007669"/>
    <property type="project" value="TreeGrafter"/>
</dbReference>
<feature type="region of interest" description="Disordered" evidence="2">
    <location>
        <begin position="19"/>
        <end position="44"/>
    </location>
</feature>
<proteinExistence type="inferred from homology"/>
<dbReference type="InterPro" id="IPR050282">
    <property type="entry name" value="Cycloisomerase_2"/>
</dbReference>
<evidence type="ECO:0000256" key="2">
    <source>
        <dbReference type="SAM" id="MobiDB-lite"/>
    </source>
</evidence>
<dbReference type="HOGENOM" id="CLU_038716_0_1_1"/>
<keyword evidence="3" id="KW-0732">Signal</keyword>
<dbReference type="Gene3D" id="2.130.10.10">
    <property type="entry name" value="YVTN repeat-like/Quinoprotein amine dehydrogenase"/>
    <property type="match status" value="1"/>
</dbReference>
<evidence type="ECO:0000313" key="5">
    <source>
        <dbReference type="Proteomes" id="UP000030816"/>
    </source>
</evidence>
<evidence type="ECO:0000256" key="3">
    <source>
        <dbReference type="SAM" id="SignalP"/>
    </source>
</evidence>
<dbReference type="Pfam" id="PF10282">
    <property type="entry name" value="Lactonase"/>
    <property type="match status" value="1"/>
</dbReference>
<accession>A0A0B2X6X3</accession>